<protein>
    <recommendedName>
        <fullName evidence="5">Transmembrane protein</fullName>
    </recommendedName>
</protein>
<name>U6KXW1_EIMTE</name>
<feature type="region of interest" description="Disordered" evidence="1">
    <location>
        <begin position="454"/>
        <end position="493"/>
    </location>
</feature>
<keyword evidence="2" id="KW-0472">Membrane</keyword>
<evidence type="ECO:0008006" key="5">
    <source>
        <dbReference type="Google" id="ProtNLM"/>
    </source>
</evidence>
<feature type="transmembrane region" description="Helical" evidence="2">
    <location>
        <begin position="62"/>
        <end position="83"/>
    </location>
</feature>
<dbReference type="Proteomes" id="UP000030747">
    <property type="component" value="Unassembled WGS sequence"/>
</dbReference>
<evidence type="ECO:0000313" key="4">
    <source>
        <dbReference type="Proteomes" id="UP000030747"/>
    </source>
</evidence>
<dbReference type="EMBL" id="HG675748">
    <property type="protein sequence ID" value="CDJ42972.1"/>
    <property type="molecule type" value="Genomic_DNA"/>
</dbReference>
<feature type="region of interest" description="Disordered" evidence="1">
    <location>
        <begin position="381"/>
        <end position="438"/>
    </location>
</feature>
<evidence type="ECO:0000313" key="3">
    <source>
        <dbReference type="EMBL" id="CDJ42972.1"/>
    </source>
</evidence>
<dbReference type="AlphaFoldDB" id="U6KXW1"/>
<feature type="compositionally biased region" description="Polar residues" evidence="1">
    <location>
        <begin position="197"/>
        <end position="206"/>
    </location>
</feature>
<proteinExistence type="predicted"/>
<feature type="compositionally biased region" description="Polar residues" evidence="1">
    <location>
        <begin position="417"/>
        <end position="431"/>
    </location>
</feature>
<evidence type="ECO:0000256" key="1">
    <source>
        <dbReference type="SAM" id="MobiDB-lite"/>
    </source>
</evidence>
<feature type="compositionally biased region" description="Polar residues" evidence="1">
    <location>
        <begin position="237"/>
        <end position="252"/>
    </location>
</feature>
<keyword evidence="4" id="KW-1185">Reference proteome</keyword>
<feature type="region of interest" description="Disordered" evidence="1">
    <location>
        <begin position="322"/>
        <end position="353"/>
    </location>
</feature>
<reference evidence="3" key="2">
    <citation type="submission" date="2013-10" db="EMBL/GenBank/DDBJ databases">
        <authorList>
            <person name="Aslett M."/>
        </authorList>
    </citation>
    <scope>NUCLEOTIDE SEQUENCE [LARGE SCALE GENOMIC DNA]</scope>
    <source>
        <strain evidence="3">Houghton</strain>
    </source>
</reference>
<dbReference type="VEuPathDB" id="ToxoDB:ETH_00031345"/>
<dbReference type="VEuPathDB" id="ToxoDB:ETH2_1577000"/>
<dbReference type="GeneID" id="25255340"/>
<feature type="compositionally biased region" description="Polar residues" evidence="1">
    <location>
        <begin position="456"/>
        <end position="469"/>
    </location>
</feature>
<dbReference type="OrthoDB" id="348121at2759"/>
<organism evidence="3 4">
    <name type="scientific">Eimeria tenella</name>
    <name type="common">Coccidian parasite</name>
    <dbReference type="NCBI Taxonomy" id="5802"/>
    <lineage>
        <taxon>Eukaryota</taxon>
        <taxon>Sar</taxon>
        <taxon>Alveolata</taxon>
        <taxon>Apicomplexa</taxon>
        <taxon>Conoidasida</taxon>
        <taxon>Coccidia</taxon>
        <taxon>Eucoccidiorida</taxon>
        <taxon>Eimeriorina</taxon>
        <taxon>Eimeriidae</taxon>
        <taxon>Eimeria</taxon>
    </lineage>
</organism>
<keyword evidence="2" id="KW-1133">Transmembrane helix</keyword>
<dbReference type="RefSeq" id="XP_013233722.1">
    <property type="nucleotide sequence ID" value="XM_013378268.1"/>
</dbReference>
<sequence length="876" mass="95580">MGSLLLPTESQNVGAIPYDFMQSVESMPSIPSDRIETQHGSWNNRRVGWHRLRMSSKALHRLVAFASVTAVALMLHACSVFVIRRLSSWPSSRRLAAGENSEATSGGGAYTSFCEALYECQESQLNTVTMPERPPQSTLLRSPLHILEEHQSKLSGEEANFVAEGLDSTEEPAQGDGKREAKSDLGSGRHGKRLEEPQQSETSNSGPWLGANFEDVATRARKRHGSASSSRTKRVKTSNVQSDPNIPHQSTSALSHKALRGVGGAVGAVERQQYAPTFFLGEHLDSSLSRHHAVGGGWWLADPNLQVPGSSELCNNFGQPGNENPRNVHGGVERLPGRSDGVLPEDPSSAKSENFTLFYPEDDATAVMEWIREVKQHMGSTGEFRRSLGQSRKDNSQQSHGSVGGFPLPGAVVLPGASSSNVETGNVSASYSPEDDSGAVQEWLREVTQHMENTDEYPSSLGQPGSANSRGAPGVVEQSPFPGSALLPKGSSVGAEGSGAFECFAPQGDARTAQEWLQSPNSRSQRTSGFRSNLHQTVIGGPSHSSIIANAPIFPESPGEFSLGPSVRAPMLDYASEGGMQGTAFYSNDEEALDSYLEELDMSGALGGPVLKRSLFGEEVRPLPRRWLEGEDLCSMPGQSSTMTSGISGGCAIVAALQQREFMDSHPFYRLPAKPPAPGNRVFSLVLALTYNQIKSRPFRLLALVKDLLKQETLNESSQDALVEAAERLYGYSQNNMPVTAPRKWPYHYVEILGTIFLLVDALFCAAEALGSNAQRELWWPQLMNRVRDAVQHFRAEKWLYVGKQKKNIELSKALASALDVYRSGGRPSAYTVVNLKRCLLCDPTNVKFRSTSWKSWRADELEWAASVQRRLLQRL</sequence>
<reference evidence="3" key="1">
    <citation type="submission" date="2013-10" db="EMBL/GenBank/DDBJ databases">
        <title>Genomic analysis of the causative agents of coccidiosis in chickens.</title>
        <authorList>
            <person name="Reid A.J."/>
            <person name="Blake D."/>
            <person name="Billington K."/>
            <person name="Browne H."/>
            <person name="Dunn M."/>
            <person name="Hung S."/>
            <person name="Kawahara F."/>
            <person name="Miranda-Saavedra D."/>
            <person name="Mourier T."/>
            <person name="Nagra H."/>
            <person name="Otto T.D."/>
            <person name="Rawlings N."/>
            <person name="Sanchez A."/>
            <person name="Sanders M."/>
            <person name="Subramaniam C."/>
            <person name="Tay Y."/>
            <person name="Dear P."/>
            <person name="Doerig C."/>
            <person name="Gruber A."/>
            <person name="Parkinson J."/>
            <person name="Shirley M."/>
            <person name="Wan K.L."/>
            <person name="Berriman M."/>
            <person name="Tomley F."/>
            <person name="Pain A."/>
        </authorList>
    </citation>
    <scope>NUCLEOTIDE SEQUENCE [LARGE SCALE GENOMIC DNA]</scope>
    <source>
        <strain evidence="3">Houghton</strain>
    </source>
</reference>
<keyword evidence="2" id="KW-0812">Transmembrane</keyword>
<accession>U6KXW1</accession>
<gene>
    <name evidence="3" type="ORF">ETH_00031345</name>
</gene>
<evidence type="ECO:0000256" key="2">
    <source>
        <dbReference type="SAM" id="Phobius"/>
    </source>
</evidence>
<feature type="region of interest" description="Disordered" evidence="1">
    <location>
        <begin position="166"/>
        <end position="252"/>
    </location>
</feature>
<feature type="compositionally biased region" description="Basic residues" evidence="1">
    <location>
        <begin position="219"/>
        <end position="236"/>
    </location>
</feature>
<feature type="compositionally biased region" description="Basic and acidic residues" evidence="1">
    <location>
        <begin position="383"/>
        <end position="395"/>
    </location>
</feature>